<keyword evidence="1 2" id="KW-0812">Transmembrane</keyword>
<reference evidence="2" key="1">
    <citation type="submission" date="2022-08" db="EMBL/GenBank/DDBJ databases">
        <title>Novel sulphate-reducing endosymbionts in the free-living metamonad Anaeramoeba.</title>
        <authorList>
            <person name="Jerlstrom-Hultqvist J."/>
            <person name="Cepicka I."/>
            <person name="Gallot-Lavallee L."/>
            <person name="Salas-Leiva D."/>
            <person name="Curtis B.A."/>
            <person name="Zahonova K."/>
            <person name="Pipaliya S."/>
            <person name="Dacks J."/>
            <person name="Roger A.J."/>
        </authorList>
    </citation>
    <scope>NUCLEOTIDE SEQUENCE</scope>
    <source>
        <strain evidence="2">Busselton2</strain>
    </source>
</reference>
<accession>A0AAV7Y6E3</accession>
<feature type="transmembrane region" description="Helical" evidence="1">
    <location>
        <begin position="199"/>
        <end position="219"/>
    </location>
</feature>
<feature type="transmembrane region" description="Helical" evidence="1">
    <location>
        <begin position="225"/>
        <end position="246"/>
    </location>
</feature>
<evidence type="ECO:0000313" key="3">
    <source>
        <dbReference type="Proteomes" id="UP001146793"/>
    </source>
</evidence>
<sequence length="331" mass="39222">MKSVVSKNNSNLLIIGFLILGLIQCYKVSVHEQTHTQVLPLHFSYGLAKGAKIEIEFNCDKKVTLYAALLNSEQLQYLLYSELYYPKKSFIHPCRIQTQNRFEFKNYVKEVINITKTDKYTICILNCQQDLITIHGKIHYQNTFRQEFPEGKQFYPEIYVIAAFNGIFEQLRPKIERNGIPNKTQSQHQLYIGYRKIRCFFICYLIIPVILLIIQSTILHWSREWIIVLFTELFELFFLLLPSYYFRPLITNPFLYFEVYQENYQIDKELDFESDNEQNYFVNAQSNDIQINNEGVIEDEKKDENQVSSYLQDENQYLNIDTGGLNSSDFI</sequence>
<comment type="caution">
    <text evidence="2">The sequence shown here is derived from an EMBL/GenBank/DDBJ whole genome shotgun (WGS) entry which is preliminary data.</text>
</comment>
<evidence type="ECO:0000256" key="1">
    <source>
        <dbReference type="SAM" id="Phobius"/>
    </source>
</evidence>
<keyword evidence="1" id="KW-1133">Transmembrane helix</keyword>
<dbReference type="AlphaFoldDB" id="A0AAV7Y6E3"/>
<protein>
    <submittedName>
        <fullName evidence="2">Lung seven transmembrane receptor</fullName>
    </submittedName>
</protein>
<proteinExistence type="predicted"/>
<keyword evidence="1" id="KW-0472">Membrane</keyword>
<name>A0AAV7Y6E3_9EUKA</name>
<organism evidence="2 3">
    <name type="scientific">Anaeramoeba flamelloides</name>
    <dbReference type="NCBI Taxonomy" id="1746091"/>
    <lineage>
        <taxon>Eukaryota</taxon>
        <taxon>Metamonada</taxon>
        <taxon>Anaeramoebidae</taxon>
        <taxon>Anaeramoeba</taxon>
    </lineage>
</organism>
<dbReference type="Proteomes" id="UP001146793">
    <property type="component" value="Unassembled WGS sequence"/>
</dbReference>
<dbReference type="EMBL" id="JANTQA010000076">
    <property type="protein sequence ID" value="KAJ3423730.1"/>
    <property type="molecule type" value="Genomic_DNA"/>
</dbReference>
<gene>
    <name evidence="2" type="ORF">M0812_30264</name>
</gene>
<keyword evidence="2" id="KW-0675">Receptor</keyword>
<evidence type="ECO:0000313" key="2">
    <source>
        <dbReference type="EMBL" id="KAJ3423730.1"/>
    </source>
</evidence>